<dbReference type="EMBL" id="BNCK01000002">
    <property type="protein sequence ID" value="GHF83942.1"/>
    <property type="molecule type" value="Genomic_DNA"/>
</dbReference>
<accession>A0A919EHI3</accession>
<keyword evidence="3" id="KW-1185">Reference proteome</keyword>
<proteinExistence type="inferred from homology"/>
<sequence length="226" mass="25773">MTSNSILGVFAKSPLKPLEKHIRMVAKCSQELIPFFDAVIAKDWDKAEKIRASISKQEQKADGIKRQIRLELPGGLFLPVDRADLLELLTQQDRIANKAKDIAGRVVGREMDIPEILQNEFSQYLNRSIDAIEKAAEVINELDDLLETGFRGREVEFVHKLVHQLDEIEDDTDDLQVTIRRNLRAIEDTLNPVNVMFLYQIIEWVGDLADLAERVGARLELMLAKK</sequence>
<gene>
    <name evidence="2" type="ORF">GCM10017161_09110</name>
</gene>
<reference evidence="2" key="1">
    <citation type="journal article" date="2014" name="Int. J. Syst. Evol. Microbiol.">
        <title>Complete genome sequence of Corynebacterium casei LMG S-19264T (=DSM 44701T), isolated from a smear-ripened cheese.</title>
        <authorList>
            <consortium name="US DOE Joint Genome Institute (JGI-PGF)"/>
            <person name="Walter F."/>
            <person name="Albersmeier A."/>
            <person name="Kalinowski J."/>
            <person name="Ruckert C."/>
        </authorList>
    </citation>
    <scope>NUCLEOTIDE SEQUENCE</scope>
    <source>
        <strain evidence="2">KCTC 42731</strain>
    </source>
</reference>
<evidence type="ECO:0000313" key="2">
    <source>
        <dbReference type="EMBL" id="GHF83942.1"/>
    </source>
</evidence>
<comment type="similarity">
    <text evidence="1">Belongs to the UPF0111 family.</text>
</comment>
<dbReference type="Gene3D" id="1.20.58.220">
    <property type="entry name" value="Phosphate transport system protein phou homolog 2, domain 2"/>
    <property type="match status" value="1"/>
</dbReference>
<evidence type="ECO:0000313" key="3">
    <source>
        <dbReference type="Proteomes" id="UP000623842"/>
    </source>
</evidence>
<dbReference type="SUPFAM" id="SSF109755">
    <property type="entry name" value="PhoU-like"/>
    <property type="match status" value="1"/>
</dbReference>
<reference evidence="2" key="2">
    <citation type="submission" date="2020-09" db="EMBL/GenBank/DDBJ databases">
        <authorList>
            <person name="Sun Q."/>
            <person name="Kim S."/>
        </authorList>
    </citation>
    <scope>NUCLEOTIDE SEQUENCE</scope>
    <source>
        <strain evidence="2">KCTC 42731</strain>
    </source>
</reference>
<dbReference type="PANTHER" id="PTHR36536:SF3">
    <property type="entry name" value="UPF0111 PROTEIN HI_1603"/>
    <property type="match status" value="1"/>
</dbReference>
<protein>
    <submittedName>
        <fullName evidence="2">Phosphate transport regulator</fullName>
    </submittedName>
</protein>
<comment type="caution">
    <text evidence="2">The sequence shown here is derived from an EMBL/GenBank/DDBJ whole genome shotgun (WGS) entry which is preliminary data.</text>
</comment>
<evidence type="ECO:0000256" key="1">
    <source>
        <dbReference type="ARBA" id="ARBA00008591"/>
    </source>
</evidence>
<dbReference type="Proteomes" id="UP000623842">
    <property type="component" value="Unassembled WGS sequence"/>
</dbReference>
<dbReference type="Pfam" id="PF01865">
    <property type="entry name" value="PhoU_div"/>
    <property type="match status" value="1"/>
</dbReference>
<dbReference type="InterPro" id="IPR038078">
    <property type="entry name" value="PhoU-like_sf"/>
</dbReference>
<organism evidence="2 3">
    <name type="scientific">Thalassotalea marina</name>
    <dbReference type="NCBI Taxonomy" id="1673741"/>
    <lineage>
        <taxon>Bacteria</taxon>
        <taxon>Pseudomonadati</taxon>
        <taxon>Pseudomonadota</taxon>
        <taxon>Gammaproteobacteria</taxon>
        <taxon>Alteromonadales</taxon>
        <taxon>Colwelliaceae</taxon>
        <taxon>Thalassotalea</taxon>
    </lineage>
</organism>
<dbReference type="AlphaFoldDB" id="A0A919EHI3"/>
<dbReference type="NCBIfam" id="TIGR00153">
    <property type="entry name" value="TIGR00153 family protein"/>
    <property type="match status" value="1"/>
</dbReference>
<dbReference type="PANTHER" id="PTHR36536">
    <property type="entry name" value="UPF0111 PROTEIN HI_1603"/>
    <property type="match status" value="1"/>
</dbReference>
<dbReference type="RefSeq" id="WP_189767725.1">
    <property type="nucleotide sequence ID" value="NZ_BNCK01000002.1"/>
</dbReference>
<name>A0A919EHI3_9GAMM</name>
<dbReference type="InterPro" id="IPR018445">
    <property type="entry name" value="Put_Phosphate_transp_reg"/>
</dbReference>
<dbReference type="InterPro" id="IPR002727">
    <property type="entry name" value="DUF47"/>
</dbReference>